<proteinExistence type="predicted"/>
<sequence>MRGICQAPSFFDYKSSHFASIPSMKLINLFFLSLLQSQAIDPSSGDTMQRHAHGDNTHSQMGDSPGNNSSPQTNMTVPFNSTTTTVNILAAPIPSSGDSAASDSATTGDSVASTQSNSTTADAGTQSSQASSSDQNKHKGNNMTVVASTDSSTTYLIPTVSVFLVSLIASAY</sequence>
<organism evidence="1 2">
    <name type="scientific">Entomophthora muscae</name>
    <dbReference type="NCBI Taxonomy" id="34485"/>
    <lineage>
        <taxon>Eukaryota</taxon>
        <taxon>Fungi</taxon>
        <taxon>Fungi incertae sedis</taxon>
        <taxon>Zoopagomycota</taxon>
        <taxon>Entomophthoromycotina</taxon>
        <taxon>Entomophthoromycetes</taxon>
        <taxon>Entomophthorales</taxon>
        <taxon>Entomophthoraceae</taxon>
        <taxon>Entomophthora</taxon>
    </lineage>
</organism>
<gene>
    <name evidence="1" type="ORF">DSO57_1008811</name>
</gene>
<evidence type="ECO:0000313" key="2">
    <source>
        <dbReference type="Proteomes" id="UP001165960"/>
    </source>
</evidence>
<dbReference type="Proteomes" id="UP001165960">
    <property type="component" value="Unassembled WGS sequence"/>
</dbReference>
<name>A0ACC2UU26_9FUNG</name>
<dbReference type="EMBL" id="QTSX02000027">
    <property type="protein sequence ID" value="KAJ9089852.1"/>
    <property type="molecule type" value="Genomic_DNA"/>
</dbReference>
<keyword evidence="2" id="KW-1185">Reference proteome</keyword>
<protein>
    <submittedName>
        <fullName evidence="1">Uncharacterized protein</fullName>
    </submittedName>
</protein>
<evidence type="ECO:0000313" key="1">
    <source>
        <dbReference type="EMBL" id="KAJ9089852.1"/>
    </source>
</evidence>
<reference evidence="1" key="1">
    <citation type="submission" date="2022-04" db="EMBL/GenBank/DDBJ databases">
        <title>Genome of the entomopathogenic fungus Entomophthora muscae.</title>
        <authorList>
            <person name="Elya C."/>
            <person name="Lovett B.R."/>
            <person name="Lee E."/>
            <person name="Macias A.M."/>
            <person name="Hajek A.E."/>
            <person name="De Bivort B.L."/>
            <person name="Kasson M.T."/>
            <person name="De Fine Licht H.H."/>
            <person name="Stajich J.E."/>
        </authorList>
    </citation>
    <scope>NUCLEOTIDE SEQUENCE</scope>
    <source>
        <strain evidence="1">Berkeley</strain>
    </source>
</reference>
<accession>A0ACC2UU26</accession>
<comment type="caution">
    <text evidence="1">The sequence shown here is derived from an EMBL/GenBank/DDBJ whole genome shotgun (WGS) entry which is preliminary data.</text>
</comment>